<evidence type="ECO:0000313" key="15">
    <source>
        <dbReference type="Proteomes" id="UP000183832"/>
    </source>
</evidence>
<keyword evidence="12" id="KW-1015">Disulfide bond</keyword>
<dbReference type="EMBL" id="CVRI01000070">
    <property type="protein sequence ID" value="CRL07404.1"/>
    <property type="molecule type" value="Genomic_DNA"/>
</dbReference>
<evidence type="ECO:0000256" key="8">
    <source>
        <dbReference type="ARBA" id="ARBA00022792"/>
    </source>
</evidence>
<gene>
    <name evidence="14" type="ORF">CLUMA_CG020377</name>
</gene>
<dbReference type="AlphaFoldDB" id="A0A1J1J6J7"/>
<feature type="coiled-coil region" evidence="13">
    <location>
        <begin position="91"/>
        <end position="118"/>
    </location>
</feature>
<dbReference type="STRING" id="568069.A0A1J1J6J7"/>
<dbReference type="PANTHER" id="PTHR20900">
    <property type="entry name" value="NADH:UBIQUINONE OXIDOREDUCTASE B18-LIKE SUBUNIT"/>
    <property type="match status" value="1"/>
</dbReference>
<evidence type="ECO:0000256" key="2">
    <source>
        <dbReference type="ARBA" id="ARBA00004569"/>
    </source>
</evidence>
<proteinExistence type="inferred from homology"/>
<evidence type="ECO:0000256" key="10">
    <source>
        <dbReference type="ARBA" id="ARBA00023128"/>
    </source>
</evidence>
<protein>
    <recommendedName>
        <fullName evidence="5">NADH dehydrogenase [ubiquinone] 1 beta subcomplex subunit 7</fullName>
    </recommendedName>
</protein>
<evidence type="ECO:0000256" key="12">
    <source>
        <dbReference type="ARBA" id="ARBA00023157"/>
    </source>
</evidence>
<organism evidence="14 15">
    <name type="scientific">Clunio marinus</name>
    <dbReference type="NCBI Taxonomy" id="568069"/>
    <lineage>
        <taxon>Eukaryota</taxon>
        <taxon>Metazoa</taxon>
        <taxon>Ecdysozoa</taxon>
        <taxon>Arthropoda</taxon>
        <taxon>Hexapoda</taxon>
        <taxon>Insecta</taxon>
        <taxon>Pterygota</taxon>
        <taxon>Neoptera</taxon>
        <taxon>Endopterygota</taxon>
        <taxon>Diptera</taxon>
        <taxon>Nematocera</taxon>
        <taxon>Chironomoidea</taxon>
        <taxon>Chironomidae</taxon>
        <taxon>Clunio</taxon>
    </lineage>
</organism>
<evidence type="ECO:0000256" key="7">
    <source>
        <dbReference type="ARBA" id="ARBA00022660"/>
    </source>
</evidence>
<keyword evidence="7" id="KW-0679">Respiratory chain</keyword>
<name>A0A1J1J6J7_9DIPT</name>
<evidence type="ECO:0000313" key="14">
    <source>
        <dbReference type="EMBL" id="CRL07404.1"/>
    </source>
</evidence>
<evidence type="ECO:0000256" key="9">
    <source>
        <dbReference type="ARBA" id="ARBA00022982"/>
    </source>
</evidence>
<evidence type="ECO:0000256" key="1">
    <source>
        <dbReference type="ARBA" id="ARBA00003195"/>
    </source>
</evidence>
<keyword evidence="8" id="KW-0999">Mitochondrion inner membrane</keyword>
<accession>A0A1J1J6J7</accession>
<reference evidence="14 15" key="1">
    <citation type="submission" date="2015-04" db="EMBL/GenBank/DDBJ databases">
        <authorList>
            <person name="Syromyatnikov M.Y."/>
            <person name="Popov V.N."/>
        </authorList>
    </citation>
    <scope>NUCLEOTIDE SEQUENCE [LARGE SCALE GENOMIC DNA]</scope>
</reference>
<comment type="similarity">
    <text evidence="4">Belongs to the complex I NDUFB7 subunit family.</text>
</comment>
<dbReference type="OrthoDB" id="268414at2759"/>
<comment type="function">
    <text evidence="1">Accessory subunit of the mitochondrial membrane respiratory chain NADH dehydrogenase (Complex I), that is believed not to be involved in catalysis. Complex I functions in the transfer of electrons from NADH to the respiratory chain. The immediate electron acceptor for the enzyme is believed to be ubiquinone.</text>
</comment>
<keyword evidence="13" id="KW-0175">Coiled coil</keyword>
<dbReference type="GO" id="GO:0005758">
    <property type="term" value="C:mitochondrial intermembrane space"/>
    <property type="evidence" value="ECO:0007669"/>
    <property type="project" value="UniProtKB-SubCell"/>
</dbReference>
<evidence type="ECO:0000256" key="3">
    <source>
        <dbReference type="ARBA" id="ARBA00004637"/>
    </source>
</evidence>
<keyword evidence="6" id="KW-0813">Transport</keyword>
<keyword evidence="9" id="KW-0249">Electron transport</keyword>
<sequence length="125" mass="14948">MGSGFSLHYKPEVTPDPNKETAFDHHFGFNGQRKERVMIATEEEMISAKIKLEDRDYCAHKLIQYKTCAADVWPWAVKCAPEKHEYMNCAFEDYVMRMKEYERERRLMERKQRIAKKRGREELLA</sequence>
<dbReference type="Proteomes" id="UP000183832">
    <property type="component" value="Unassembled WGS sequence"/>
</dbReference>
<keyword evidence="10" id="KW-0496">Mitochondrion</keyword>
<evidence type="ECO:0000256" key="6">
    <source>
        <dbReference type="ARBA" id="ARBA00022448"/>
    </source>
</evidence>
<dbReference type="GO" id="GO:0005743">
    <property type="term" value="C:mitochondrial inner membrane"/>
    <property type="evidence" value="ECO:0007669"/>
    <property type="project" value="UniProtKB-SubCell"/>
</dbReference>
<comment type="subcellular location">
    <subcellularLocation>
        <location evidence="3">Mitochondrion inner membrane</location>
        <topology evidence="3">Peripheral membrane protein</topology>
    </subcellularLocation>
    <subcellularLocation>
        <location evidence="2">Mitochondrion intermembrane space</location>
    </subcellularLocation>
</comment>
<keyword evidence="11" id="KW-0472">Membrane</keyword>
<keyword evidence="15" id="KW-1185">Reference proteome</keyword>
<evidence type="ECO:0000256" key="11">
    <source>
        <dbReference type="ARBA" id="ARBA00023136"/>
    </source>
</evidence>
<evidence type="ECO:0000256" key="5">
    <source>
        <dbReference type="ARBA" id="ARBA00018677"/>
    </source>
</evidence>
<dbReference type="Pfam" id="PF05676">
    <property type="entry name" value="NDUF_B7"/>
    <property type="match status" value="1"/>
</dbReference>
<evidence type="ECO:0000256" key="4">
    <source>
        <dbReference type="ARBA" id="ARBA00008006"/>
    </source>
</evidence>
<dbReference type="InterPro" id="IPR008698">
    <property type="entry name" value="NDUB7"/>
</dbReference>
<dbReference type="PANTHER" id="PTHR20900:SF0">
    <property type="entry name" value="NADH DEHYDROGENASE [UBIQUINONE] 1 BETA SUBCOMPLEX SUBUNIT 7"/>
    <property type="match status" value="1"/>
</dbReference>
<evidence type="ECO:0000256" key="13">
    <source>
        <dbReference type="SAM" id="Coils"/>
    </source>
</evidence>